<dbReference type="AlphaFoldDB" id="A0A059XY19"/>
<dbReference type="KEGG" id="lfp:Y981_12460"/>
<reference evidence="1 2" key="2">
    <citation type="journal article" date="2015" name="Biomed. Res. Int.">
        <title>Effects of Arsenite Resistance on the Growth and Functional Gene Expression of Leptospirillum ferriphilum and Acidithiobacillus thiooxidans in Pure Culture and Coculture.</title>
        <authorList>
            <person name="Jiang H."/>
            <person name="Liang Y."/>
            <person name="Yin H."/>
            <person name="Xiao Y."/>
            <person name="Guo X."/>
            <person name="Xu Y."/>
            <person name="Hu Q."/>
            <person name="Liu H."/>
            <person name="Liu X."/>
        </authorList>
    </citation>
    <scope>NUCLEOTIDE SEQUENCE [LARGE SCALE GENOMIC DNA]</scope>
    <source>
        <strain evidence="1 2">YSK</strain>
    </source>
</reference>
<name>A0A059XY19_9BACT</name>
<proteinExistence type="predicted"/>
<evidence type="ECO:0000313" key="1">
    <source>
        <dbReference type="EMBL" id="AIA32030.1"/>
    </source>
</evidence>
<accession>A0A059XY19</accession>
<protein>
    <submittedName>
        <fullName evidence="1">Uncharacterized protein</fullName>
    </submittedName>
</protein>
<dbReference type="Proteomes" id="UP000027059">
    <property type="component" value="Chromosome"/>
</dbReference>
<keyword evidence="2" id="KW-1185">Reference proteome</keyword>
<dbReference type="EMBL" id="CP007243">
    <property type="protein sequence ID" value="AIA32030.1"/>
    <property type="molecule type" value="Genomic_DNA"/>
</dbReference>
<gene>
    <name evidence="1" type="ORF">Y981_12460</name>
</gene>
<evidence type="ECO:0000313" key="2">
    <source>
        <dbReference type="Proteomes" id="UP000027059"/>
    </source>
</evidence>
<dbReference type="HOGENOM" id="CLU_2601730_0_0_0"/>
<organism evidence="1 2">
    <name type="scientific">Leptospirillum ferriphilum YSK</name>
    <dbReference type="NCBI Taxonomy" id="1441628"/>
    <lineage>
        <taxon>Bacteria</taxon>
        <taxon>Pseudomonadati</taxon>
        <taxon>Nitrospirota</taxon>
        <taxon>Nitrospiria</taxon>
        <taxon>Nitrospirales</taxon>
        <taxon>Nitrospiraceae</taxon>
        <taxon>Leptospirillum</taxon>
    </lineage>
</organism>
<sequence length="79" mass="8781">MGQTSLQVNPERGFRAGFITVRPPDDIQGPPAEVLRRGLVLHQQALFVILIKVMYHEGLKVSNAPGRMLRSIFQIKGVS</sequence>
<reference evidence="2" key="1">
    <citation type="submission" date="2014-02" db="EMBL/GenBank/DDBJ databases">
        <title>Complete genome sequence and comparative genomic analysis of the nitrogen-fixing bacterium Leptospirillum ferriphilum YSK.</title>
        <authorList>
            <person name="Guo X."/>
            <person name="Yin H."/>
            <person name="Liang Y."/>
            <person name="Hu Q."/>
            <person name="Ma L."/>
            <person name="Xiao Y."/>
            <person name="Zhang X."/>
            <person name="Qiu G."/>
            <person name="Liu X."/>
        </authorList>
    </citation>
    <scope>NUCLEOTIDE SEQUENCE [LARGE SCALE GENOMIC DNA]</scope>
    <source>
        <strain evidence="2">YSK</strain>
    </source>
</reference>